<evidence type="ECO:0008006" key="4">
    <source>
        <dbReference type="Google" id="ProtNLM"/>
    </source>
</evidence>
<reference evidence="2 3" key="1">
    <citation type="submission" date="2023-01" db="EMBL/GenBank/DDBJ databases">
        <title>Analysis of 21 Apiospora genomes using comparative genomics revels a genus with tremendous synthesis potential of carbohydrate active enzymes and secondary metabolites.</title>
        <authorList>
            <person name="Sorensen T."/>
        </authorList>
    </citation>
    <scope>NUCLEOTIDE SEQUENCE [LARGE SCALE GENOMIC DNA]</scope>
    <source>
        <strain evidence="2 3">CBS 83171</strain>
    </source>
</reference>
<keyword evidence="3" id="KW-1185">Reference proteome</keyword>
<organism evidence="2 3">
    <name type="scientific">Apiospora saccharicola</name>
    <dbReference type="NCBI Taxonomy" id="335842"/>
    <lineage>
        <taxon>Eukaryota</taxon>
        <taxon>Fungi</taxon>
        <taxon>Dikarya</taxon>
        <taxon>Ascomycota</taxon>
        <taxon>Pezizomycotina</taxon>
        <taxon>Sordariomycetes</taxon>
        <taxon>Xylariomycetidae</taxon>
        <taxon>Amphisphaeriales</taxon>
        <taxon>Apiosporaceae</taxon>
        <taxon>Apiospora</taxon>
    </lineage>
</organism>
<evidence type="ECO:0000256" key="1">
    <source>
        <dbReference type="SAM" id="MobiDB-lite"/>
    </source>
</evidence>
<evidence type="ECO:0000313" key="2">
    <source>
        <dbReference type="EMBL" id="KAK8059222.1"/>
    </source>
</evidence>
<feature type="region of interest" description="Disordered" evidence="1">
    <location>
        <begin position="229"/>
        <end position="267"/>
    </location>
</feature>
<evidence type="ECO:0000313" key="3">
    <source>
        <dbReference type="Proteomes" id="UP001446871"/>
    </source>
</evidence>
<protein>
    <recommendedName>
        <fullName evidence="4">Prion-inhibition and propagation HeLo domain-containing protein</fullName>
    </recommendedName>
</protein>
<gene>
    <name evidence="2" type="ORF">PG996_009152</name>
</gene>
<dbReference type="Proteomes" id="UP001446871">
    <property type="component" value="Unassembled WGS sequence"/>
</dbReference>
<proteinExistence type="predicted"/>
<accession>A0ABR1UJY1</accession>
<name>A0ABR1UJY1_9PEZI</name>
<comment type="caution">
    <text evidence="2">The sequence shown here is derived from an EMBL/GenBank/DDBJ whole genome shotgun (WGS) entry which is preliminary data.</text>
</comment>
<sequence>MSCGYPLTICGLTRICRALFTDCRRTDRLMVGKWAENQLGRFNLWAADIGNARDREPSFDTALHHDRNSRDMIRKTLSILKEELEKCKTYAKDLEMDESLEEFQTIPSPRSDEGPEADLLENAKREVNLLLGTLHSIVLVCRARYASWLEAADSQFVTDNHAELERHLETKLFEKGPYSSRTNTGSESQVVPELSEIQKRLVNANLKRRNRIIFVSRQSDGLDTVTHIQEPLNNTDQPSGTAESNSDTDIQGSSVTNSVETAAATASQAPRIEPPYYTFAPARNNDAVYFKCPCCCEDLPTLILGGSHTDVWK</sequence>
<feature type="compositionally biased region" description="Polar residues" evidence="1">
    <location>
        <begin position="231"/>
        <end position="267"/>
    </location>
</feature>
<dbReference type="EMBL" id="JAQQWM010000006">
    <property type="protein sequence ID" value="KAK8059222.1"/>
    <property type="molecule type" value="Genomic_DNA"/>
</dbReference>